<comment type="caution">
    <text evidence="6">The sequence shown here is derived from an EMBL/GenBank/DDBJ whole genome shotgun (WGS) entry which is preliminary data.</text>
</comment>
<reference evidence="6 7" key="1">
    <citation type="submission" date="2020-08" db="EMBL/GenBank/DDBJ databases">
        <title>Sequencing the genomes of 1000 actinobacteria strains.</title>
        <authorList>
            <person name="Klenk H.-P."/>
        </authorList>
    </citation>
    <scope>NUCLEOTIDE SEQUENCE [LARGE SCALE GENOMIC DNA]</scope>
    <source>
        <strain evidence="6 7">DSM 28796</strain>
    </source>
</reference>
<dbReference type="Gene3D" id="1.10.260.40">
    <property type="entry name" value="lambda repressor-like DNA-binding domains"/>
    <property type="match status" value="1"/>
</dbReference>
<dbReference type="CDD" id="cd01392">
    <property type="entry name" value="HTH_LacI"/>
    <property type="match status" value="1"/>
</dbReference>
<dbReference type="PROSITE" id="PS50932">
    <property type="entry name" value="HTH_LACI_2"/>
    <property type="match status" value="1"/>
</dbReference>
<dbReference type="Proteomes" id="UP000588158">
    <property type="component" value="Unassembled WGS sequence"/>
</dbReference>
<dbReference type="InterPro" id="IPR046335">
    <property type="entry name" value="LacI/GalR-like_sensor"/>
</dbReference>
<dbReference type="InterPro" id="IPR010982">
    <property type="entry name" value="Lambda_DNA-bd_dom_sf"/>
</dbReference>
<dbReference type="Pfam" id="PF13377">
    <property type="entry name" value="Peripla_BP_3"/>
    <property type="match status" value="1"/>
</dbReference>
<accession>A0A841AJP4</accession>
<dbReference type="PROSITE" id="PS00356">
    <property type="entry name" value="HTH_LACI_1"/>
    <property type="match status" value="1"/>
</dbReference>
<dbReference type="Pfam" id="PF00356">
    <property type="entry name" value="LacI"/>
    <property type="match status" value="1"/>
</dbReference>
<feature type="region of interest" description="Disordered" evidence="4">
    <location>
        <begin position="302"/>
        <end position="352"/>
    </location>
</feature>
<feature type="domain" description="HTH lacI-type" evidence="5">
    <location>
        <begin position="8"/>
        <end position="62"/>
    </location>
</feature>
<gene>
    <name evidence="6" type="ORF">HNR70_003061</name>
</gene>
<dbReference type="InterPro" id="IPR000843">
    <property type="entry name" value="HTH_LacI"/>
</dbReference>
<keyword evidence="1" id="KW-0805">Transcription regulation</keyword>
<evidence type="ECO:0000256" key="3">
    <source>
        <dbReference type="ARBA" id="ARBA00023163"/>
    </source>
</evidence>
<dbReference type="PANTHER" id="PTHR30146:SF155">
    <property type="entry name" value="ALANINE RACEMASE"/>
    <property type="match status" value="1"/>
</dbReference>
<evidence type="ECO:0000256" key="2">
    <source>
        <dbReference type="ARBA" id="ARBA00023125"/>
    </source>
</evidence>
<dbReference type="GO" id="GO:0003700">
    <property type="term" value="F:DNA-binding transcription factor activity"/>
    <property type="evidence" value="ECO:0007669"/>
    <property type="project" value="TreeGrafter"/>
</dbReference>
<dbReference type="CDD" id="cd06267">
    <property type="entry name" value="PBP1_LacI_sugar_binding-like"/>
    <property type="match status" value="1"/>
</dbReference>
<dbReference type="EMBL" id="JACHLZ010000001">
    <property type="protein sequence ID" value="MBB5833248.1"/>
    <property type="molecule type" value="Genomic_DNA"/>
</dbReference>
<keyword evidence="2 6" id="KW-0238">DNA-binding</keyword>
<dbReference type="InterPro" id="IPR028082">
    <property type="entry name" value="Peripla_BP_I"/>
</dbReference>
<evidence type="ECO:0000313" key="7">
    <source>
        <dbReference type="Proteomes" id="UP000588158"/>
    </source>
</evidence>
<protein>
    <submittedName>
        <fullName evidence="6">DNA-binding LacI/PurR family transcriptional regulator</fullName>
    </submittedName>
</protein>
<dbReference type="SUPFAM" id="SSF47413">
    <property type="entry name" value="lambda repressor-like DNA-binding domains"/>
    <property type="match status" value="1"/>
</dbReference>
<feature type="compositionally biased region" description="Basic and acidic residues" evidence="4">
    <location>
        <begin position="302"/>
        <end position="311"/>
    </location>
</feature>
<dbReference type="RefSeq" id="WP_312857698.1">
    <property type="nucleotide sequence ID" value="NZ_JACHLZ010000001.1"/>
</dbReference>
<dbReference type="GO" id="GO:0000976">
    <property type="term" value="F:transcription cis-regulatory region binding"/>
    <property type="evidence" value="ECO:0007669"/>
    <property type="project" value="TreeGrafter"/>
</dbReference>
<evidence type="ECO:0000259" key="5">
    <source>
        <dbReference type="PROSITE" id="PS50932"/>
    </source>
</evidence>
<dbReference type="Gene3D" id="3.40.50.2300">
    <property type="match status" value="2"/>
</dbReference>
<dbReference type="SUPFAM" id="SSF53822">
    <property type="entry name" value="Periplasmic binding protein-like I"/>
    <property type="match status" value="1"/>
</dbReference>
<evidence type="ECO:0000256" key="4">
    <source>
        <dbReference type="SAM" id="MobiDB-lite"/>
    </source>
</evidence>
<name>A0A841AJP4_9MICO</name>
<dbReference type="PANTHER" id="PTHR30146">
    <property type="entry name" value="LACI-RELATED TRANSCRIPTIONAL REPRESSOR"/>
    <property type="match status" value="1"/>
</dbReference>
<proteinExistence type="predicted"/>
<organism evidence="6 7">
    <name type="scientific">Brachybacterium aquaticum</name>
    <dbReference type="NCBI Taxonomy" id="1432564"/>
    <lineage>
        <taxon>Bacteria</taxon>
        <taxon>Bacillati</taxon>
        <taxon>Actinomycetota</taxon>
        <taxon>Actinomycetes</taxon>
        <taxon>Micrococcales</taxon>
        <taxon>Dermabacteraceae</taxon>
        <taxon>Brachybacterium</taxon>
    </lineage>
</organism>
<keyword evidence="3" id="KW-0804">Transcription</keyword>
<evidence type="ECO:0000256" key="1">
    <source>
        <dbReference type="ARBA" id="ARBA00023015"/>
    </source>
</evidence>
<evidence type="ECO:0000313" key="6">
    <source>
        <dbReference type="EMBL" id="MBB5833248.1"/>
    </source>
</evidence>
<dbReference type="AlphaFoldDB" id="A0A841AJP4"/>
<dbReference type="SMART" id="SM00354">
    <property type="entry name" value="HTH_LACI"/>
    <property type="match status" value="1"/>
</dbReference>
<sequence>MSTTAPRPTLAEVARSAGVSSAAASMALNDRPGIAPATRARVLEAARMLGYRRRRSAASLFGVLPTDLGNPYHTDVIAGIEATAEGLGAGVVIAHGRRDSAHLERQLARLLDLEVDGIIAVTTWLPPAALERAGRIVPVTVIGRMQDPVPGTDAVITDDTVGAALAVRHLVEAGHRRLAHVTLSSRPGPAVRRTGFLAEARRLGLEDGVEVIGPDSADAGIDMLLRGLRRGDPGAPTAVFAANDIAAVRVLHRAADLGVAVPGQLSVVGYDSSAVALTVRPHLTSVNQPRQEMGRIAARMVQERREGRVTDSRSIAEPVLRVRDSTGPGPARAARSVDASGEDSGDPSGEGV</sequence>
<keyword evidence="7" id="KW-1185">Reference proteome</keyword>